<feature type="transmembrane region" description="Helical" evidence="17">
    <location>
        <begin position="520"/>
        <end position="547"/>
    </location>
</feature>
<dbReference type="PROSITE" id="PS00154">
    <property type="entry name" value="ATPASE_E1_E2"/>
    <property type="match status" value="1"/>
</dbReference>
<comment type="function">
    <text evidence="17">Catalyzes the hydrolysis of ATP coupled with the transport of calcium.</text>
</comment>
<evidence type="ECO:0000256" key="11">
    <source>
        <dbReference type="ARBA" id="ARBA00022967"/>
    </source>
</evidence>
<dbReference type="InterPro" id="IPR006068">
    <property type="entry name" value="ATPase_P-typ_cation-transptr_C"/>
</dbReference>
<dbReference type="FunFam" id="3.40.50.1000:FF:000018">
    <property type="entry name" value="Calcium-transporting ATPase"/>
    <property type="match status" value="1"/>
</dbReference>
<dbReference type="InterPro" id="IPR044492">
    <property type="entry name" value="P_typ_ATPase_HD_dom"/>
</dbReference>
<feature type="transmembrane region" description="Helical" evidence="17">
    <location>
        <begin position="994"/>
        <end position="1015"/>
    </location>
</feature>
<dbReference type="CDD" id="cd02081">
    <property type="entry name" value="P-type_ATPase_Ca_PMCA-like"/>
    <property type="match status" value="1"/>
</dbReference>
<feature type="domain" description="Cation-transporting P-type ATPase N-terminal" evidence="19">
    <location>
        <begin position="211"/>
        <end position="279"/>
    </location>
</feature>
<feature type="compositionally biased region" description="Polar residues" evidence="18">
    <location>
        <begin position="1298"/>
        <end position="1313"/>
    </location>
</feature>
<evidence type="ECO:0000256" key="15">
    <source>
        <dbReference type="ARBA" id="ARBA00048694"/>
    </source>
</evidence>
<keyword evidence="13 17" id="KW-0406">Ion transport</keyword>
<dbReference type="GO" id="GO:0016887">
    <property type="term" value="F:ATP hydrolysis activity"/>
    <property type="evidence" value="ECO:0007669"/>
    <property type="project" value="InterPro"/>
</dbReference>
<dbReference type="RefSeq" id="XP_031855007.1">
    <property type="nucleotide sequence ID" value="XM_031999116.1"/>
</dbReference>
<gene>
    <name evidence="20" type="ORF">SAPINGB_P004401</name>
</gene>
<evidence type="ECO:0000256" key="17">
    <source>
        <dbReference type="RuleBase" id="RU361146"/>
    </source>
</evidence>
<dbReference type="NCBIfam" id="TIGR01494">
    <property type="entry name" value="ATPase_P-type"/>
    <property type="match status" value="2"/>
</dbReference>
<keyword evidence="6" id="KW-0479">Metal-binding</keyword>
<feature type="transmembrane region" description="Helical" evidence="17">
    <location>
        <begin position="301"/>
        <end position="321"/>
    </location>
</feature>
<organism evidence="20 21">
    <name type="scientific">Magnusiomyces paraingens</name>
    <dbReference type="NCBI Taxonomy" id="2606893"/>
    <lineage>
        <taxon>Eukaryota</taxon>
        <taxon>Fungi</taxon>
        <taxon>Dikarya</taxon>
        <taxon>Ascomycota</taxon>
        <taxon>Saccharomycotina</taxon>
        <taxon>Dipodascomycetes</taxon>
        <taxon>Dipodascales</taxon>
        <taxon>Dipodascaceae</taxon>
        <taxon>Magnusiomyces</taxon>
    </lineage>
</organism>
<evidence type="ECO:0000256" key="12">
    <source>
        <dbReference type="ARBA" id="ARBA00022989"/>
    </source>
</evidence>
<dbReference type="Pfam" id="PF00690">
    <property type="entry name" value="Cation_ATPase_N"/>
    <property type="match status" value="1"/>
</dbReference>
<dbReference type="Pfam" id="PF13246">
    <property type="entry name" value="Cation_ATPase"/>
    <property type="match status" value="1"/>
</dbReference>
<dbReference type="Gene3D" id="3.40.1110.10">
    <property type="entry name" value="Calcium-transporting ATPase, cytoplasmic domain N"/>
    <property type="match status" value="1"/>
</dbReference>
<dbReference type="InterPro" id="IPR023299">
    <property type="entry name" value="ATPase_P-typ_cyto_dom_N"/>
</dbReference>
<evidence type="ECO:0000256" key="16">
    <source>
        <dbReference type="ARBA" id="ARBA00059328"/>
    </source>
</evidence>
<sequence length="1418" mass="156467">MGNSQDSTSSKDRVKITINTMNDISNGSIVEYQQDQQPSTSTSSQSQPQHPRESSDCHTYNDFLHKAQHELDEEIMPNPLQTSFGVSSEQLQLFHSLKDPYLLPALGGLHGLESKLQADFIKGLPYYHEPLNSESRRQSINLTNNQTDIEQPFDSNKAVSQHHEVLPNNDVGTSSASSHPINNSTLHEPVTLQQQQQYPIPHRKSTSSDRRSSTLSIREQHMLSATEHPDYQNRLAYFGSNKLPEQKPKSFLQLVWLALQDKVLILLSIAAAISLAIGLYETFGQPPQYDEDGNPKPRVEWVEGVAIIAAIAIVSLVGAANDWQKERQFVKLNKKKEDRLVRCTRGGHTTEVSIFDIVVGDLVQLEPGDVVPCDGILLSGYSIKCDESSLTGESDTIKKVPALEVLDKLNAHPGEDALNPRSKGLDYFIISGSRVLEGTGEFVATAVGTKSFYGKTLMSLHVDPEETPLQQKLNVIAENIAKIGTLAAAVMFIVLFIRFLAQLPTSTKTGSEKGEEFMNILITAITIIVVAVPEGLPLAVTLALAFATTRMIRDNNLVRVLKACETMGGATAVCSDKTGTLTQNRMTVVAGTLGLESNFELVTDNSKNNDSEEEEEEEEVHSQASQASQASPTTPTLSITPPPDSPSPSQFVANLSPEGRELLLSSIAVNTSAFENLGYEEEVAANQASERYIGSKTETAILTFAYDYLNMGPLDEARSQYTVARVYPFDSTKKFMATVIELPNRSGYRLFIKGASEVMLSACSSIFDHDKVRPISTKEMDSIKNRINEYAAKSLRAIGFVYKDFDWSPSWPPKDFDDEQHLLSDMTFLSVVGIKDPLRPGVSKAVSDCHAAGVVVRMVTGDNIITARAIARDCGIYEEGSDQIVMEGPVFRKKTDNELYRIAPKLRVLARSSPDDKRRLVQILKDMGETVAVTGDGTNDAPALKLADVGFSMGISGTEVAREASEIILMDDNFSSIVKAIIWGRTVNDAVKKFLQFQLTVNITAVILTFVSAVASSENESVLTAVQLLWVNLIMDTFAALALATDPPDPNVLYRKPDDRKASLITPTMWKIIIGEAIYQLIVSFTLNFAGNKLFHAHTGKEIVRVHSLVFNTFVWMQFFKMFVARRLDNKLNMFEGITKNYYYIIISSIICGAQILIMFVGGAAFNIEHQTPAMWGVALLCGFGSIPVGLFLRCIPDELLIRYFPSRFFHFLGRVYEKCKFWKYFYKSKDDSSPSIRIQDDDEESRVDSMPNYIWPAPLEQVRQELILLKLRGGRWNQIKSKPKEFIHSVYKSLTPTDPSSPHLSDSSTLHSPLSAIPPLDEPPTNTNSEGFLQVPGAHRTANGSSGSGLSSPNGNRSRSRGSSTSSGYSIEALAMVPSFVGGAIAGWGPELDRNSTATLHRTNSATPLVQPEERRE</sequence>
<feature type="compositionally biased region" description="Low complexity" evidence="18">
    <location>
        <begin position="1344"/>
        <end position="1367"/>
    </location>
</feature>
<keyword evidence="12 17" id="KW-1133">Transmembrane helix</keyword>
<name>A0A5E8BTM2_9ASCO</name>
<dbReference type="Pfam" id="PF00122">
    <property type="entry name" value="E1-E2_ATPase"/>
    <property type="match status" value="1"/>
</dbReference>
<evidence type="ECO:0000256" key="2">
    <source>
        <dbReference type="ARBA" id="ARBA00022448"/>
    </source>
</evidence>
<keyword evidence="9 17" id="KW-0067">ATP-binding</keyword>
<comment type="function">
    <text evidence="16">This magnesium-dependent enzyme catalyzes the hydrolysis of ATP coupled with the transport of calcium. Transports the calcium to the vacuole and participates in the control of the cytosolic free calcium.</text>
</comment>
<evidence type="ECO:0000256" key="7">
    <source>
        <dbReference type="ARBA" id="ARBA00022741"/>
    </source>
</evidence>
<dbReference type="EMBL" id="CABVLU010000003">
    <property type="protein sequence ID" value="VVT55048.1"/>
    <property type="molecule type" value="Genomic_DNA"/>
</dbReference>
<evidence type="ECO:0000256" key="14">
    <source>
        <dbReference type="ARBA" id="ARBA00023136"/>
    </source>
</evidence>
<keyword evidence="11" id="KW-1278">Translocase</keyword>
<feature type="transmembrane region" description="Helical" evidence="17">
    <location>
        <begin position="1064"/>
        <end position="1083"/>
    </location>
</feature>
<dbReference type="GO" id="GO:0005774">
    <property type="term" value="C:vacuolar membrane"/>
    <property type="evidence" value="ECO:0007669"/>
    <property type="project" value="UniProtKB-SubCell"/>
</dbReference>
<evidence type="ECO:0000256" key="4">
    <source>
        <dbReference type="ARBA" id="ARBA00022568"/>
    </source>
</evidence>
<dbReference type="GO" id="GO:0005524">
    <property type="term" value="F:ATP binding"/>
    <property type="evidence" value="ECO:0007669"/>
    <property type="project" value="UniProtKB-KW"/>
</dbReference>
<feature type="compositionally biased region" description="Polar residues" evidence="18">
    <location>
        <begin position="1396"/>
        <end position="1409"/>
    </location>
</feature>
<evidence type="ECO:0000259" key="19">
    <source>
        <dbReference type="SMART" id="SM00831"/>
    </source>
</evidence>
<feature type="compositionally biased region" description="Polar residues" evidence="18">
    <location>
        <begin position="17"/>
        <end position="28"/>
    </location>
</feature>
<dbReference type="Proteomes" id="UP000398389">
    <property type="component" value="Unassembled WGS sequence"/>
</dbReference>
<evidence type="ECO:0000256" key="13">
    <source>
        <dbReference type="ARBA" id="ARBA00023065"/>
    </source>
</evidence>
<evidence type="ECO:0000313" key="21">
    <source>
        <dbReference type="Proteomes" id="UP000398389"/>
    </source>
</evidence>
<feature type="compositionally biased region" description="Low complexity" evidence="18">
    <location>
        <begin position="622"/>
        <end position="639"/>
    </location>
</feature>
<comment type="similarity">
    <text evidence="17">Belongs to the cation transport ATPase (P-type) (TC 3.A.3) family.</text>
</comment>
<dbReference type="GO" id="GO:0005388">
    <property type="term" value="F:P-type calcium transporter activity"/>
    <property type="evidence" value="ECO:0007669"/>
    <property type="project" value="UniProtKB-EC"/>
</dbReference>
<keyword evidence="5 17" id="KW-0812">Transmembrane</keyword>
<dbReference type="Gene3D" id="2.70.150.10">
    <property type="entry name" value="Calcium-transporting ATPase, cytoplasmic transduction domain A"/>
    <property type="match status" value="1"/>
</dbReference>
<keyword evidence="21" id="KW-1185">Reference proteome</keyword>
<dbReference type="SUPFAM" id="SSF81660">
    <property type="entry name" value="Metal cation-transporting ATPase, ATP-binding domain N"/>
    <property type="match status" value="1"/>
</dbReference>
<dbReference type="InterPro" id="IPR008250">
    <property type="entry name" value="ATPase_P-typ_transduc_dom_A_sf"/>
</dbReference>
<dbReference type="FunFam" id="2.70.150.10:FF:000028">
    <property type="entry name" value="Calcium-transporting ATPase"/>
    <property type="match status" value="1"/>
</dbReference>
<dbReference type="EC" id="7.2.2.10" evidence="17"/>
<accession>A0A5E8BTM2</accession>
<evidence type="ECO:0000256" key="18">
    <source>
        <dbReference type="SAM" id="MobiDB-lite"/>
    </source>
</evidence>
<protein>
    <recommendedName>
        <fullName evidence="17">Calcium-transporting ATPase</fullName>
        <ecNumber evidence="17">7.2.2.10</ecNumber>
    </recommendedName>
</protein>
<feature type="compositionally biased region" description="Polar residues" evidence="18">
    <location>
        <begin position="170"/>
        <end position="198"/>
    </location>
</feature>
<dbReference type="GeneID" id="43583216"/>
<dbReference type="PRINTS" id="PR00120">
    <property type="entry name" value="HATPASE"/>
</dbReference>
<keyword evidence="4 17" id="KW-0109">Calcium transport</keyword>
<evidence type="ECO:0000256" key="5">
    <source>
        <dbReference type="ARBA" id="ARBA00022692"/>
    </source>
</evidence>
<feature type="region of interest" description="Disordered" evidence="18">
    <location>
        <begin position="156"/>
        <end position="215"/>
    </location>
</feature>
<dbReference type="Gene3D" id="3.40.50.1000">
    <property type="entry name" value="HAD superfamily/HAD-like"/>
    <property type="match status" value="1"/>
</dbReference>
<proteinExistence type="inferred from homology"/>
<feature type="compositionally biased region" description="Low complexity" evidence="18">
    <location>
        <begin position="33"/>
        <end position="49"/>
    </location>
</feature>
<evidence type="ECO:0000313" key="20">
    <source>
        <dbReference type="EMBL" id="VVT55048.1"/>
    </source>
</evidence>
<dbReference type="InterPro" id="IPR006408">
    <property type="entry name" value="P-type_ATPase_IIB"/>
</dbReference>
<dbReference type="InterPro" id="IPR018303">
    <property type="entry name" value="ATPase_P-typ_P_site"/>
</dbReference>
<reference evidence="20 21" key="1">
    <citation type="submission" date="2019-09" db="EMBL/GenBank/DDBJ databases">
        <authorList>
            <person name="Brejova B."/>
        </authorList>
    </citation>
    <scope>NUCLEOTIDE SEQUENCE [LARGE SCALE GENOMIC DNA]</scope>
</reference>
<keyword evidence="7 17" id="KW-0547">Nucleotide-binding</keyword>
<dbReference type="GO" id="GO:0046872">
    <property type="term" value="F:metal ion binding"/>
    <property type="evidence" value="ECO:0007669"/>
    <property type="project" value="UniProtKB-KW"/>
</dbReference>
<keyword evidence="8 17" id="KW-0106">Calcium</keyword>
<evidence type="ECO:0000256" key="3">
    <source>
        <dbReference type="ARBA" id="ARBA00022554"/>
    </source>
</evidence>
<dbReference type="NCBIfam" id="TIGR01517">
    <property type="entry name" value="ATPase-IIB_Ca"/>
    <property type="match status" value="1"/>
</dbReference>
<dbReference type="GO" id="GO:0005886">
    <property type="term" value="C:plasma membrane"/>
    <property type="evidence" value="ECO:0007669"/>
    <property type="project" value="TreeGrafter"/>
</dbReference>
<feature type="region of interest" description="Disordered" evidence="18">
    <location>
        <begin position="600"/>
        <end position="653"/>
    </location>
</feature>
<feature type="region of interest" description="Disordered" evidence="18">
    <location>
        <begin position="1298"/>
        <end position="1367"/>
    </location>
</feature>
<dbReference type="InterPro" id="IPR004014">
    <property type="entry name" value="ATPase_P-typ_cation-transptr_N"/>
</dbReference>
<evidence type="ECO:0000256" key="1">
    <source>
        <dbReference type="ARBA" id="ARBA00004128"/>
    </source>
</evidence>
<feature type="transmembrane region" description="Helical" evidence="17">
    <location>
        <begin position="1174"/>
        <end position="1193"/>
    </location>
</feature>
<dbReference type="PRINTS" id="PR00119">
    <property type="entry name" value="CATATPASE"/>
</dbReference>
<evidence type="ECO:0000256" key="9">
    <source>
        <dbReference type="ARBA" id="ARBA00022840"/>
    </source>
</evidence>
<dbReference type="SUPFAM" id="SSF81653">
    <property type="entry name" value="Calcium ATPase, transduction domain A"/>
    <property type="match status" value="1"/>
</dbReference>
<evidence type="ECO:0000256" key="6">
    <source>
        <dbReference type="ARBA" id="ARBA00022723"/>
    </source>
</evidence>
<feature type="region of interest" description="Disordered" evidence="18">
    <location>
        <begin position="1"/>
        <end position="57"/>
    </location>
</feature>
<dbReference type="SFLD" id="SFLDF00027">
    <property type="entry name" value="p-type_atpase"/>
    <property type="match status" value="1"/>
</dbReference>
<dbReference type="SFLD" id="SFLDG00002">
    <property type="entry name" value="C1.7:_P-type_atpase_like"/>
    <property type="match status" value="1"/>
</dbReference>
<feature type="transmembrane region" description="Helical" evidence="17">
    <location>
        <begin position="263"/>
        <end position="281"/>
    </location>
</feature>
<feature type="transmembrane region" description="Helical" evidence="17">
    <location>
        <begin position="1103"/>
        <end position="1120"/>
    </location>
</feature>
<feature type="region of interest" description="Disordered" evidence="18">
    <location>
        <begin position="1396"/>
        <end position="1418"/>
    </location>
</feature>
<evidence type="ECO:0000256" key="8">
    <source>
        <dbReference type="ARBA" id="ARBA00022837"/>
    </source>
</evidence>
<dbReference type="SMART" id="SM00831">
    <property type="entry name" value="Cation_ATPase_N"/>
    <property type="match status" value="1"/>
</dbReference>
<keyword evidence="3" id="KW-0926">Vacuole</keyword>
<keyword evidence="14 17" id="KW-0472">Membrane</keyword>
<dbReference type="PANTHER" id="PTHR24093:SF369">
    <property type="entry name" value="CALCIUM-TRANSPORTING ATPASE"/>
    <property type="match status" value="1"/>
</dbReference>
<dbReference type="SFLD" id="SFLDS00003">
    <property type="entry name" value="Haloacid_Dehalogenase"/>
    <property type="match status" value="1"/>
</dbReference>
<comment type="catalytic activity">
    <reaction evidence="15 17">
        <text>Ca(2+)(in) + ATP + H2O = Ca(2+)(out) + ADP + phosphate + H(+)</text>
        <dbReference type="Rhea" id="RHEA:18105"/>
        <dbReference type="ChEBI" id="CHEBI:15377"/>
        <dbReference type="ChEBI" id="CHEBI:15378"/>
        <dbReference type="ChEBI" id="CHEBI:29108"/>
        <dbReference type="ChEBI" id="CHEBI:30616"/>
        <dbReference type="ChEBI" id="CHEBI:43474"/>
        <dbReference type="ChEBI" id="CHEBI:456216"/>
        <dbReference type="EC" id="7.2.2.10"/>
    </reaction>
</comment>
<dbReference type="SUPFAM" id="SSF56784">
    <property type="entry name" value="HAD-like"/>
    <property type="match status" value="1"/>
</dbReference>
<evidence type="ECO:0000256" key="10">
    <source>
        <dbReference type="ARBA" id="ARBA00022842"/>
    </source>
</evidence>
<dbReference type="PANTHER" id="PTHR24093">
    <property type="entry name" value="CATION TRANSPORTING ATPASE"/>
    <property type="match status" value="1"/>
</dbReference>
<dbReference type="InterPro" id="IPR036412">
    <property type="entry name" value="HAD-like_sf"/>
</dbReference>
<dbReference type="InterPro" id="IPR023298">
    <property type="entry name" value="ATPase_P-typ_TM_dom_sf"/>
</dbReference>
<feature type="transmembrane region" description="Helical" evidence="17">
    <location>
        <begin position="480"/>
        <end position="500"/>
    </location>
</feature>
<dbReference type="SUPFAM" id="SSF81665">
    <property type="entry name" value="Calcium ATPase, transmembrane domain M"/>
    <property type="match status" value="1"/>
</dbReference>
<dbReference type="InterPro" id="IPR001757">
    <property type="entry name" value="P_typ_ATPase"/>
</dbReference>
<dbReference type="Gene3D" id="1.20.1110.10">
    <property type="entry name" value="Calcium-transporting ATPase, transmembrane domain"/>
    <property type="match status" value="1"/>
</dbReference>
<dbReference type="Pfam" id="PF00689">
    <property type="entry name" value="Cation_ATPase_C"/>
    <property type="match status" value="1"/>
</dbReference>
<feature type="transmembrane region" description="Helical" evidence="17">
    <location>
        <begin position="1141"/>
        <end position="1168"/>
    </location>
</feature>
<comment type="subcellular location">
    <subcellularLocation>
        <location evidence="17">Membrane</location>
        <topology evidence="17">Multi-pass membrane protein</topology>
    </subcellularLocation>
    <subcellularLocation>
        <location evidence="1">Vacuole membrane</location>
        <topology evidence="1">Multi-pass membrane protein</topology>
    </subcellularLocation>
</comment>
<dbReference type="GO" id="GO:0006874">
    <property type="term" value="P:intracellular calcium ion homeostasis"/>
    <property type="evidence" value="ECO:0007669"/>
    <property type="project" value="UniProtKB-ARBA"/>
</dbReference>
<feature type="transmembrane region" description="Helical" evidence="17">
    <location>
        <begin position="1021"/>
        <end position="1043"/>
    </location>
</feature>
<dbReference type="InterPro" id="IPR059000">
    <property type="entry name" value="ATPase_P-type_domA"/>
</dbReference>
<keyword evidence="2 17" id="KW-0813">Transport</keyword>
<keyword evidence="10" id="KW-0460">Magnesium</keyword>
<dbReference type="OrthoDB" id="3352408at2759"/>
<dbReference type="InterPro" id="IPR023214">
    <property type="entry name" value="HAD_sf"/>
</dbReference>